<keyword evidence="6" id="KW-0067">ATP-binding</keyword>
<dbReference type="PRINTS" id="PR00364">
    <property type="entry name" value="DISEASERSIST"/>
</dbReference>
<dbReference type="GO" id="GO:0005524">
    <property type="term" value="F:ATP binding"/>
    <property type="evidence" value="ECO:0007669"/>
    <property type="project" value="UniProtKB-KW"/>
</dbReference>
<keyword evidence="5" id="KW-0611">Plant defense</keyword>
<dbReference type="SUPFAM" id="SSF52047">
    <property type="entry name" value="RNI-like"/>
    <property type="match status" value="1"/>
</dbReference>
<dbReference type="Pfam" id="PF25019">
    <property type="entry name" value="LRR_R13L1-DRL21"/>
    <property type="match status" value="1"/>
</dbReference>
<dbReference type="PANTHER" id="PTHR36766">
    <property type="entry name" value="PLANT BROAD-SPECTRUM MILDEW RESISTANCE PROTEIN RPW8"/>
    <property type="match status" value="1"/>
</dbReference>
<dbReference type="InterPro" id="IPR032675">
    <property type="entry name" value="LRR_dom_sf"/>
</dbReference>
<dbReference type="InterPro" id="IPR056789">
    <property type="entry name" value="LRR_R13L1-DRL21"/>
</dbReference>
<dbReference type="Gene3D" id="1.20.5.4130">
    <property type="match status" value="1"/>
</dbReference>
<evidence type="ECO:0000256" key="3">
    <source>
        <dbReference type="ARBA" id="ARBA00022737"/>
    </source>
</evidence>
<dbReference type="InterPro" id="IPR027417">
    <property type="entry name" value="P-loop_NTPase"/>
</dbReference>
<dbReference type="Pfam" id="PF23559">
    <property type="entry name" value="WHD_DRP"/>
    <property type="match status" value="1"/>
</dbReference>
<protein>
    <submittedName>
        <fullName evidence="12">CC-NBS-LRR protein</fullName>
    </submittedName>
</protein>
<dbReference type="EMBL" id="EF638454">
    <property type="protein sequence ID" value="ABR29790.1"/>
    <property type="molecule type" value="Genomic_DNA"/>
</dbReference>
<keyword evidence="2" id="KW-0433">Leucine-rich repeat</keyword>
<dbReference type="PANTHER" id="PTHR36766:SF51">
    <property type="entry name" value="DISEASE RESISTANCE RPP13-LIKE PROTEIN 1"/>
    <property type="match status" value="1"/>
</dbReference>
<dbReference type="GO" id="GO:0051607">
    <property type="term" value="P:defense response to virus"/>
    <property type="evidence" value="ECO:0007669"/>
    <property type="project" value="UniProtKB-ARBA"/>
</dbReference>
<evidence type="ECO:0000259" key="9">
    <source>
        <dbReference type="Pfam" id="PF18052"/>
    </source>
</evidence>
<keyword evidence="7" id="KW-0175">Coiled coil</keyword>
<dbReference type="FunFam" id="1.10.10.10:FF:000322">
    <property type="entry name" value="Probable disease resistance protein At1g63360"/>
    <property type="match status" value="1"/>
</dbReference>
<evidence type="ECO:0000256" key="1">
    <source>
        <dbReference type="ARBA" id="ARBA00008894"/>
    </source>
</evidence>
<comment type="similarity">
    <text evidence="1">Belongs to the disease resistance NB-LRR family.</text>
</comment>
<dbReference type="Gene3D" id="1.10.8.430">
    <property type="entry name" value="Helical domain of apoptotic protease-activating factors"/>
    <property type="match status" value="1"/>
</dbReference>
<reference evidence="12" key="1">
    <citation type="journal article" date="2011" name="Mol. Plant Microbe Interact.">
        <title>Cloning and characterization of r3b; members of the r3 superfamily of late blight resistance genes show sequence and functional divergence.</title>
        <authorList>
            <person name="Li G."/>
            <person name="Huang S."/>
            <person name="Guo X."/>
            <person name="Li Y."/>
            <person name="yang Y."/>
            <person name="Guo Z."/>
            <person name="Kuang H."/>
            <person name="Rietman H."/>
            <person name="Bergervoet M."/>
            <person name="Vleeshouwers V.G.A.A."/>
            <person name="van der Vossen E.A.G."/>
            <person name="Visser R.G.F."/>
            <person name="Jacobsen E."/>
            <person name="Vossen J.H."/>
        </authorList>
    </citation>
    <scope>NUCLEOTIDE SEQUENCE</scope>
    <source>
        <strain evidence="12">Diploid potato line SH83-92-488</strain>
    </source>
</reference>
<feature type="domain" description="Disease resistance N-terminal" evidence="9">
    <location>
        <begin position="11"/>
        <end position="105"/>
    </location>
</feature>
<evidence type="ECO:0000256" key="2">
    <source>
        <dbReference type="ARBA" id="ARBA00022614"/>
    </source>
</evidence>
<evidence type="ECO:0000256" key="4">
    <source>
        <dbReference type="ARBA" id="ARBA00022741"/>
    </source>
</evidence>
<evidence type="ECO:0000259" key="11">
    <source>
        <dbReference type="Pfam" id="PF25019"/>
    </source>
</evidence>
<evidence type="ECO:0000313" key="12">
    <source>
        <dbReference type="EMBL" id="ABR29787.1"/>
    </source>
</evidence>
<dbReference type="InterPro" id="IPR041118">
    <property type="entry name" value="Rx_N"/>
</dbReference>
<evidence type="ECO:0000259" key="8">
    <source>
        <dbReference type="Pfam" id="PF00931"/>
    </source>
</evidence>
<dbReference type="SUPFAM" id="SSF52540">
    <property type="entry name" value="P-loop containing nucleoside triphosphate hydrolases"/>
    <property type="match status" value="1"/>
</dbReference>
<keyword evidence="3" id="KW-0677">Repeat</keyword>
<dbReference type="GO" id="GO:0043531">
    <property type="term" value="F:ADP binding"/>
    <property type="evidence" value="ECO:0007669"/>
    <property type="project" value="InterPro"/>
</dbReference>
<dbReference type="InterPro" id="IPR042197">
    <property type="entry name" value="Apaf_helical"/>
</dbReference>
<evidence type="ECO:0000256" key="6">
    <source>
        <dbReference type="ARBA" id="ARBA00022840"/>
    </source>
</evidence>
<feature type="coiled-coil region" evidence="7">
    <location>
        <begin position="43"/>
        <end position="113"/>
    </location>
</feature>
<name>A6YP83_SOLTU</name>
<dbReference type="Gene3D" id="3.40.50.300">
    <property type="entry name" value="P-loop containing nucleotide triphosphate hydrolases"/>
    <property type="match status" value="1"/>
</dbReference>
<feature type="domain" description="R13L1/DRL21-like LRR repeat region" evidence="11">
    <location>
        <begin position="719"/>
        <end position="844"/>
    </location>
</feature>
<dbReference type="EMBL" id="EF638451">
    <property type="protein sequence ID" value="ABR29787.1"/>
    <property type="molecule type" value="Genomic_DNA"/>
</dbReference>
<keyword evidence="4" id="KW-0547">Nucleotide-binding</keyword>
<evidence type="ECO:0000256" key="5">
    <source>
        <dbReference type="ARBA" id="ARBA00022821"/>
    </source>
</evidence>
<feature type="domain" description="NB-ARC" evidence="8">
    <location>
        <begin position="184"/>
        <end position="351"/>
    </location>
</feature>
<dbReference type="ExpressionAtlas" id="A6YP83">
    <property type="expression patterns" value="baseline"/>
</dbReference>
<dbReference type="Pfam" id="PF18052">
    <property type="entry name" value="Rx_N"/>
    <property type="match status" value="1"/>
</dbReference>
<proteinExistence type="inferred from homology"/>
<dbReference type="FunFam" id="3.40.50.300:FF:001091">
    <property type="entry name" value="Probable disease resistance protein At1g61300"/>
    <property type="match status" value="1"/>
</dbReference>
<dbReference type="InterPro" id="IPR002182">
    <property type="entry name" value="NB-ARC"/>
</dbReference>
<accession>A6YP83</accession>
<dbReference type="SUPFAM" id="SSF52058">
    <property type="entry name" value="L domain-like"/>
    <property type="match status" value="1"/>
</dbReference>
<organism evidence="12">
    <name type="scientific">Solanum tuberosum</name>
    <name type="common">Potato</name>
    <dbReference type="NCBI Taxonomy" id="4113"/>
    <lineage>
        <taxon>Eukaryota</taxon>
        <taxon>Viridiplantae</taxon>
        <taxon>Streptophyta</taxon>
        <taxon>Embryophyta</taxon>
        <taxon>Tracheophyta</taxon>
        <taxon>Spermatophyta</taxon>
        <taxon>Magnoliopsida</taxon>
        <taxon>eudicotyledons</taxon>
        <taxon>Gunneridae</taxon>
        <taxon>Pentapetalae</taxon>
        <taxon>asterids</taxon>
        <taxon>lamiids</taxon>
        <taxon>Solanales</taxon>
        <taxon>Solanaceae</taxon>
        <taxon>Solanoideae</taxon>
        <taxon>Solaneae</taxon>
        <taxon>Solanum</taxon>
    </lineage>
</organism>
<sequence length="1329" mass="150789">MEIGLAVGGAFLSSALNVLFDRLAPNGDLLNMFRKHKDYVQLLKKLKMTLRGLQIVLSDAENKQASNPSVSDWLNELRDAVDSAENLIEEVNYEALRLKVEGQHQNLAETSNQQVSHLSLSLSDEFFLNIKDKLEGNIETLEELQKQIGCLDLKSCLDSGKQETRRPSTSVVDESDIFGRHSETEELVGRLLSVDANGRSLTVIPVVGMGGVGKTTLAKAVYNDEKVNDHFDLKAWFCVSEQYDAFRIAKGLLQEIGLQVNDNINQIQIKLKESLKGKKFLIVLDDVWNDNYNEWDDLRNLFVQGDLGSKIIVTTRKESVALMMGGGAMNVGILSNEVSWALFKRHSLENRDPEEHLELEEIGKKIAEKCKGLPLAIKTLAGMLRSKSAIEEWKRILRSEIWELPDNGILPALMLSYNDLPPHLKRCFSYCAIFPKDHQFYKEQVIQLWIANGLVQKLQKDETVEELGNQYILELRSRSLLDRVPDSLKWKGGTLSDQDLYKYPQMDGEKFFMHDLVNDLAQIASSKHCTRLEDIEGSHMLERTRHLSYIMGDGNPWSLSGGDGDFGKLKTLHKLEQLRTLLSINFQFRWSSVKLSKRVLHNILPRLTFLRALSFSGYDITEVPNDLFIKLKLLRFLDLSWTEIKQLPDSICVLYNLETLIVSSCDYLEELPLQMGNLINLRYLDIRRCSRLKLPLHPSKLKSLQVLLGVKCFQSGLKLKDLGELHNLYGSLSIVELQNVVDRREALKSNMREKEHIERLSLSWGKSIADNSQTERDIFDELQPNTNIKELEISGYRGTKFPNWLADLSFLKLVMLSLSHCNNCDSLPALGQLPSLKSLTIEYMDRITEVTEEFYGSPSSIKPFNSLEWLEFNWMNGWKQWHVLGSGEFPALQILSINNCPKLMGKLPGNLCSLTGLTIANCPEFILETPIQLSSLKWFKVFGSLKVGVLFDHAELFASQLQGMMQLESLIIGSCRSLTSLHISSLSKTLKKIEIRDCEKLKLEPSASEMFLESLELRGCNSINEISPELVPRAHDVSVSRCHSLTRLLIPTGTEVLYIFGCENLEILLVASRTPTLLRKLYIQDCKKLKSLPEHMQELLPSLNDLSLNFCPELKSFPDGGLPFSLEVLQIEHCKKLENDRKEWHLQRLPCLRELKIVHGSTDEEIHWELPCSIQRLEVSNMKTLSSQLLKSLTSLESLSTAYLPQIQSLIEEGLPSSLSSLTLRDHHELHSLSTEGLRGLTSLRHLQIDSCSQLQSLLESELPSSLSELTIFCCPKLQHLPVKGMPSALSELSISYCPLLSPCLEFMKGEYWPNIAHISTIKINEKWL</sequence>
<dbReference type="InterPro" id="IPR058922">
    <property type="entry name" value="WHD_DRP"/>
</dbReference>
<evidence type="ECO:0000256" key="7">
    <source>
        <dbReference type="SAM" id="Coils"/>
    </source>
</evidence>
<dbReference type="Pfam" id="PF00931">
    <property type="entry name" value="NB-ARC"/>
    <property type="match status" value="1"/>
</dbReference>
<feature type="domain" description="Disease resistance protein winged helix" evidence="10">
    <location>
        <begin position="433"/>
        <end position="521"/>
    </location>
</feature>
<dbReference type="Gene3D" id="3.80.10.10">
    <property type="entry name" value="Ribonuclease Inhibitor"/>
    <property type="match status" value="3"/>
</dbReference>
<evidence type="ECO:0000259" key="10">
    <source>
        <dbReference type="Pfam" id="PF23559"/>
    </source>
</evidence>